<organism evidence="3 4">
    <name type="scientific">Sphingomonas glacialis</name>
    <dbReference type="NCBI Taxonomy" id="658225"/>
    <lineage>
        <taxon>Bacteria</taxon>
        <taxon>Pseudomonadati</taxon>
        <taxon>Pseudomonadota</taxon>
        <taxon>Alphaproteobacteria</taxon>
        <taxon>Sphingomonadales</taxon>
        <taxon>Sphingomonadaceae</taxon>
        <taxon>Sphingomonas</taxon>
    </lineage>
</organism>
<sequence>MKHGLALGFCVALLLAGCGAASSLKPAEGRSLPVAPYGAKETPTPAQLLKPTNQERPLRSDEVLTNSAERRSDEFSLPPPN</sequence>
<evidence type="ECO:0000256" key="1">
    <source>
        <dbReference type="SAM" id="MobiDB-lite"/>
    </source>
</evidence>
<keyword evidence="4" id="KW-1185">Reference proteome</keyword>
<keyword evidence="2" id="KW-0732">Signal</keyword>
<feature type="compositionally biased region" description="Basic and acidic residues" evidence="1">
    <location>
        <begin position="56"/>
        <end position="74"/>
    </location>
</feature>
<dbReference type="PROSITE" id="PS51257">
    <property type="entry name" value="PROKAR_LIPOPROTEIN"/>
    <property type="match status" value="1"/>
</dbReference>
<comment type="caution">
    <text evidence="3">The sequence shown here is derived from an EMBL/GenBank/DDBJ whole genome shotgun (WGS) entry which is preliminary data.</text>
</comment>
<dbReference type="OrthoDB" id="7596860at2"/>
<evidence type="ECO:0000256" key="2">
    <source>
        <dbReference type="SAM" id="SignalP"/>
    </source>
</evidence>
<evidence type="ECO:0000313" key="3">
    <source>
        <dbReference type="EMBL" id="TPG51664.1"/>
    </source>
</evidence>
<feature type="chain" id="PRO_5021291502" description="Argininosuccinate lyase" evidence="2">
    <location>
        <begin position="21"/>
        <end position="81"/>
    </location>
</feature>
<dbReference type="EMBL" id="RCZC01000005">
    <property type="protein sequence ID" value="TPG51664.1"/>
    <property type="molecule type" value="Genomic_DNA"/>
</dbReference>
<reference evidence="3 4" key="1">
    <citation type="journal article" date="2019" name="Environ. Microbiol.">
        <title>Species interactions and distinct microbial communities in high Arctic permafrost affected cryosols are associated with the CH4 and CO2 gas fluxes.</title>
        <authorList>
            <person name="Altshuler I."/>
            <person name="Hamel J."/>
            <person name="Turney S."/>
            <person name="Magnuson E."/>
            <person name="Levesque R."/>
            <person name="Greer C."/>
            <person name="Whyte L.G."/>
        </authorList>
    </citation>
    <scope>NUCLEOTIDE SEQUENCE [LARGE SCALE GENOMIC DNA]</scope>
    <source>
        <strain evidence="3 4">E6.1</strain>
    </source>
</reference>
<evidence type="ECO:0008006" key="5">
    <source>
        <dbReference type="Google" id="ProtNLM"/>
    </source>
</evidence>
<dbReference type="Proteomes" id="UP000319931">
    <property type="component" value="Unassembled WGS sequence"/>
</dbReference>
<accession>A0A502FQH1</accession>
<protein>
    <recommendedName>
        <fullName evidence="5">Argininosuccinate lyase</fullName>
    </recommendedName>
</protein>
<evidence type="ECO:0000313" key="4">
    <source>
        <dbReference type="Proteomes" id="UP000319931"/>
    </source>
</evidence>
<feature type="signal peptide" evidence="2">
    <location>
        <begin position="1"/>
        <end position="20"/>
    </location>
</feature>
<feature type="region of interest" description="Disordered" evidence="1">
    <location>
        <begin position="23"/>
        <end position="81"/>
    </location>
</feature>
<dbReference type="RefSeq" id="WP_140851431.1">
    <property type="nucleotide sequence ID" value="NZ_RCZC01000005.1"/>
</dbReference>
<gene>
    <name evidence="3" type="ORF">EAH76_16735</name>
</gene>
<proteinExistence type="predicted"/>
<dbReference type="AlphaFoldDB" id="A0A502FQH1"/>
<name>A0A502FQH1_9SPHN</name>